<gene>
    <name evidence="3" type="primary">LOC100376122</name>
</gene>
<dbReference type="GeneID" id="100376122"/>
<feature type="compositionally biased region" description="Basic and acidic residues" evidence="1">
    <location>
        <begin position="631"/>
        <end position="642"/>
    </location>
</feature>
<dbReference type="Proteomes" id="UP000694865">
    <property type="component" value="Unplaced"/>
</dbReference>
<feature type="compositionally biased region" description="Polar residues" evidence="1">
    <location>
        <begin position="433"/>
        <end position="443"/>
    </location>
</feature>
<feature type="region of interest" description="Disordered" evidence="1">
    <location>
        <begin position="620"/>
        <end position="642"/>
    </location>
</feature>
<feature type="compositionally biased region" description="Basic and acidic residues" evidence="1">
    <location>
        <begin position="1683"/>
        <end position="1693"/>
    </location>
</feature>
<evidence type="ECO:0000256" key="1">
    <source>
        <dbReference type="SAM" id="MobiDB-lite"/>
    </source>
</evidence>
<feature type="compositionally biased region" description="Basic and acidic residues" evidence="1">
    <location>
        <begin position="445"/>
        <end position="468"/>
    </location>
</feature>
<protein>
    <submittedName>
        <fullName evidence="3">Uncharacterized protein LOC100376122</fullName>
    </submittedName>
</protein>
<name>A0ABM0MH75_SACKO</name>
<feature type="region of interest" description="Disordered" evidence="1">
    <location>
        <begin position="219"/>
        <end position="280"/>
    </location>
</feature>
<reference evidence="3" key="1">
    <citation type="submission" date="2025-08" db="UniProtKB">
        <authorList>
            <consortium name="RefSeq"/>
        </authorList>
    </citation>
    <scope>IDENTIFICATION</scope>
    <source>
        <tissue evidence="3">Testes</tissue>
    </source>
</reference>
<evidence type="ECO:0000313" key="2">
    <source>
        <dbReference type="Proteomes" id="UP000694865"/>
    </source>
</evidence>
<keyword evidence="2" id="KW-1185">Reference proteome</keyword>
<feature type="region of interest" description="Disordered" evidence="1">
    <location>
        <begin position="1667"/>
        <end position="1694"/>
    </location>
</feature>
<dbReference type="RefSeq" id="XP_006819366.1">
    <property type="nucleotide sequence ID" value="XM_006819303.1"/>
</dbReference>
<feature type="region of interest" description="Disordered" evidence="1">
    <location>
        <begin position="1"/>
        <end position="32"/>
    </location>
</feature>
<feature type="compositionally biased region" description="Basic residues" evidence="1">
    <location>
        <begin position="242"/>
        <end position="253"/>
    </location>
</feature>
<accession>A0ABM0MH75</accession>
<feature type="region of interest" description="Disordered" evidence="1">
    <location>
        <begin position="429"/>
        <end position="481"/>
    </location>
</feature>
<organism evidence="2 3">
    <name type="scientific">Saccoglossus kowalevskii</name>
    <name type="common">Acorn worm</name>
    <dbReference type="NCBI Taxonomy" id="10224"/>
    <lineage>
        <taxon>Eukaryota</taxon>
        <taxon>Metazoa</taxon>
        <taxon>Hemichordata</taxon>
        <taxon>Enteropneusta</taxon>
        <taxon>Harrimaniidae</taxon>
        <taxon>Saccoglossus</taxon>
    </lineage>
</organism>
<sequence length="1765" mass="197985">MARLLGDPIPSHLRSLRRNGGRNSDGGDSVRTEDYENQFHTMMIKQLAGVPITSFDDVAIASDVDSVRTGEIHRAIQDSIGYYFDAIMQQGDCFVYLVEPLSRGTDDSDSDLKDRSVSEPDMAFLATLRDFEVESDFLNSKFDFTDGSKYERHSESDVDSDRMEDFDRKFQVITTRRKKAEQYDEHVDSDDILNALDRLQALSLMMPGNESHQLDTILDDSVDDSPPLTDVSALRTTSKAKTPTKKTTRKTSPSKKPLASKSVEKMTTPSHVTSEQRAELAEQLDRKYKIQPVLSHRDSTSSLDSLDCGSSISDASMSGSSTPVDAKSQSFRWSRTESLSDFASTLNVIEEMTDGASVDSDRHNDSQSDTRNCEVQADFTESALEELERFTDEFSDNETAEVFTVESEENFDNVDLTVVVTDHESVGNVKAENLNSDTYTSNGALHEKSKDREEKNVLDTESKEKSTDHTNNQESAAKEPASFAGWHDVRQASTTSPQPPQSLFQQLIDFNQKSGRQRQLSPESSFQLPYENDFDYMMRLARGCSSPNRGLFSRTTSLDSSVGGSSLSDIIYESMDLTPTEDILLNLGFGGEDFAVPERFIKPWQEKVFQSKLREVNQSSFESVDQEVIQESDKNSDENKENLPLETQVDGALKSGYNVPAMKNNGGASEKKVLSDIALNRDSNKQKTKRRKLIRSVTLSSLGSSDNMDSLKLPSVDLQMKASKLHAKSMAIFSENENAQLEQDNVKDRRRKQLSRQKSLPACLETLTEEDEAQFVKSPKTPQEKKFFELLRRIDGVEDVSLTTQPECCIVEMEEKESEENILPILDADQEQYMLAVKNLVESKDSGFETTAAGSDNDKQESFYEKEVCTQTSDRSESPALRLDLTNLAQRGTELLYSTNLAQSGTELLYSTKLAQSDTELLDFTNMTKKDAECELLDQEVIECFASISTQTSDELSSPSLSPLCGFMPVEEYVDQGTMNNTLILAKHERSLTEKPKADCRQESLQEYASMSSTETVVEVKKISKQNSISNKPLVEESTPYIHTVQDTCLDAVSQTDLVLPANMNIGLSLHVISQLNEASTNLTDTVSNSSVSNNDNDKFYCAMMSAINREIKENDVIAQQVVQHSKSADFSKENKFYGDFESDFETESEPSQVDVLHKSRTFHPLDLHKCYETSDIHESPISKYLRSFPREFRGGTETVLKPNEHIELNPNGKVYILENMQDDEVSSSCCQGYSTGISCQDLDAGAIFTGNFNMQYNTDEGMTHNDSLEGQPDCFFRYQRHSVDQLRTEITLTQYEELIERFAEELVENTLTKVTAEVYESTHQMSNDHLGRIMTGRSFLNNSNNSSGNTVIWSSNAQELHQSHQQDSQIGTYSSELFINVLPGNNISCPIFEKVNVDDFLGNVSKETTSANLSCPDSIVISECHNRVESDRKKDVDSSVSGLSYEDICLKAKDLIDTLDRASAIMTGSASRSSLADCFSDFGSNQGESWESTSTTGSGVEKNRAHYAGTQLFNGSFTNGGRYDEDDMDGSLVDKVEALINRRKKTQMMSPRSLSVSMPNVSLGHSNLDDLLDDDSGMESRLHDLESGVRDASARKQIALKELRVVQEALKRNRSDAKNAEKSTHGLLQKTENLKSECMVLEFQRDQARRELKDMEEDIANRKQTIRAQQQQKENFRAQQQQKEKAKPKPDDTGMTAAEILSIVKERDDLRTRVRNGEAEMSRLERSELERQLSATKEELFNEQKKNRAKVDAMQEIKNLAKKI</sequence>
<evidence type="ECO:0000313" key="3">
    <source>
        <dbReference type="RefSeq" id="XP_006819366.1"/>
    </source>
</evidence>
<proteinExistence type="predicted"/>